<gene>
    <name evidence="2" type="ORF">SAMN02982996_02075</name>
</gene>
<evidence type="ECO:0000259" key="1">
    <source>
        <dbReference type="Pfam" id="PF14280"/>
    </source>
</evidence>
<name>A0A1H4CQF6_9GAMM</name>
<feature type="domain" description="DUF4365" evidence="1">
    <location>
        <begin position="65"/>
        <end position="197"/>
    </location>
</feature>
<evidence type="ECO:0000313" key="2">
    <source>
        <dbReference type="EMBL" id="SEA62635.1"/>
    </source>
</evidence>
<dbReference type="STRING" id="71657.SAMN02982996_02075"/>
<reference evidence="2 3" key="1">
    <citation type="submission" date="2016-10" db="EMBL/GenBank/DDBJ databases">
        <authorList>
            <person name="de Groot N.N."/>
        </authorList>
    </citation>
    <scope>NUCLEOTIDE SEQUENCE [LARGE SCALE GENOMIC DNA]</scope>
    <source>
        <strain evidence="2 3">ATCC 29281</strain>
    </source>
</reference>
<keyword evidence="3" id="KW-1185">Reference proteome</keyword>
<sequence length="370" mass="42886">MERFSSYVQNVVRSRTFIIMEFHIERLMKKETKVNVRFVEVIIKKLNSARYFFMTRVSSESHIGELGSAFLQYLCSKQEVIYRPVRIFDVGIDAFIEPQVGNIATGAMIGVQIKTGKSFKTSSGRYSFKSDKAHFEYWSRCTLPIIGVVYDPEDEKGVWVNLSDIAKDRLTNKGPWVINLSIQEHSLDSDSLQTLIDSAELTRIKKDFIKFSYLTMPQPNKNKEKDSFKNLSTISSHTAWDELLDTFLSLLYDDRIVAGAGYRLSLYFPEGKSDFRYQYLIKRLSLLNDVQLIKMIFSVKVALDDCCEHVAEHICDIMRHIPDIYLRLESIVFNNNLSNDVNVVAIQLIESLSEYERQDLWDMISNKRLL</sequence>
<dbReference type="InterPro" id="IPR025375">
    <property type="entry name" value="DUF4365"/>
</dbReference>
<dbReference type="EMBL" id="FNQS01000006">
    <property type="protein sequence ID" value="SEA62635.1"/>
    <property type="molecule type" value="Genomic_DNA"/>
</dbReference>
<accession>A0A1H4CQF6</accession>
<evidence type="ECO:0000313" key="3">
    <source>
        <dbReference type="Proteomes" id="UP000187280"/>
    </source>
</evidence>
<dbReference type="Pfam" id="PF14280">
    <property type="entry name" value="DUF4365"/>
    <property type="match status" value="1"/>
</dbReference>
<dbReference type="AlphaFoldDB" id="A0A1H4CQF6"/>
<dbReference type="Proteomes" id="UP000187280">
    <property type="component" value="Unassembled WGS sequence"/>
</dbReference>
<organism evidence="2 3">
    <name type="scientific">Lonsdalea quercina</name>
    <dbReference type="NCBI Taxonomy" id="71657"/>
    <lineage>
        <taxon>Bacteria</taxon>
        <taxon>Pseudomonadati</taxon>
        <taxon>Pseudomonadota</taxon>
        <taxon>Gammaproteobacteria</taxon>
        <taxon>Enterobacterales</taxon>
        <taxon>Pectobacteriaceae</taxon>
        <taxon>Lonsdalea</taxon>
    </lineage>
</organism>
<proteinExistence type="predicted"/>
<protein>
    <recommendedName>
        <fullName evidence="1">DUF4365 domain-containing protein</fullName>
    </recommendedName>
</protein>